<sequence length="42" mass="4931">MSKHTILFTFWGESTNHPNTHVIPFWAPSKENKQLCQPQVHI</sequence>
<dbReference type="EMBL" id="BT137132">
    <property type="protein sequence ID" value="AFK36927.1"/>
    <property type="molecule type" value="mRNA"/>
</dbReference>
<dbReference type="AlphaFoldDB" id="I3S9I5"/>
<proteinExistence type="evidence at transcript level"/>
<reference evidence="1" key="1">
    <citation type="submission" date="2012-05" db="EMBL/GenBank/DDBJ databases">
        <authorList>
            <person name="Krishnakumar V."/>
            <person name="Cheung F."/>
            <person name="Xiao Y."/>
            <person name="Chan A."/>
            <person name="Moskal W.A."/>
            <person name="Town C.D."/>
        </authorList>
    </citation>
    <scope>NUCLEOTIDE SEQUENCE</scope>
</reference>
<evidence type="ECO:0000313" key="1">
    <source>
        <dbReference type="EMBL" id="AFK36927.1"/>
    </source>
</evidence>
<name>I3S9I5_LOTJA</name>
<protein>
    <submittedName>
        <fullName evidence="1">Uncharacterized protein</fullName>
    </submittedName>
</protein>
<accession>I3S9I5</accession>
<organism evidence="1">
    <name type="scientific">Lotus japonicus</name>
    <name type="common">Lotus corniculatus var. japonicus</name>
    <dbReference type="NCBI Taxonomy" id="34305"/>
    <lineage>
        <taxon>Eukaryota</taxon>
        <taxon>Viridiplantae</taxon>
        <taxon>Streptophyta</taxon>
        <taxon>Embryophyta</taxon>
        <taxon>Tracheophyta</taxon>
        <taxon>Spermatophyta</taxon>
        <taxon>Magnoliopsida</taxon>
        <taxon>eudicotyledons</taxon>
        <taxon>Gunneridae</taxon>
        <taxon>Pentapetalae</taxon>
        <taxon>rosids</taxon>
        <taxon>fabids</taxon>
        <taxon>Fabales</taxon>
        <taxon>Fabaceae</taxon>
        <taxon>Papilionoideae</taxon>
        <taxon>50 kb inversion clade</taxon>
        <taxon>NPAAA clade</taxon>
        <taxon>Hologalegina</taxon>
        <taxon>robinioid clade</taxon>
        <taxon>Loteae</taxon>
        <taxon>Lotus</taxon>
    </lineage>
</organism>